<dbReference type="NCBIfam" id="TIGR02454">
    <property type="entry name" value="ECF_T_CbiQ"/>
    <property type="match status" value="1"/>
</dbReference>
<accession>A0A084JFI8</accession>
<feature type="transmembrane region" description="Helical" evidence="6">
    <location>
        <begin position="241"/>
        <end position="268"/>
    </location>
</feature>
<dbReference type="InterPro" id="IPR012809">
    <property type="entry name" value="ECF_CbiQ"/>
</dbReference>
<evidence type="ECO:0000256" key="3">
    <source>
        <dbReference type="ARBA" id="ARBA00022692"/>
    </source>
</evidence>
<feature type="transmembrane region" description="Helical" evidence="6">
    <location>
        <begin position="79"/>
        <end position="96"/>
    </location>
</feature>
<keyword evidence="2" id="KW-1003">Cell membrane</keyword>
<dbReference type="AlphaFoldDB" id="A0A084JFI8"/>
<dbReference type="RefSeq" id="WP_035130649.1">
    <property type="nucleotide sequence ID" value="NZ_JPMD01000008.1"/>
</dbReference>
<comment type="caution">
    <text evidence="7">The sequence shown here is derived from an EMBL/GenBank/DDBJ whole genome shotgun (WGS) entry which is preliminary data.</text>
</comment>
<gene>
    <name evidence="7" type="ORF">IO99_04235</name>
</gene>
<reference evidence="7 8" key="1">
    <citation type="submission" date="2014-07" db="EMBL/GenBank/DDBJ databases">
        <title>Draft genome of Clostridium sulfidigenes 113A isolated from sediments associated with methane hydrate from Krishna Godavari basin.</title>
        <authorList>
            <person name="Honkalas V.S."/>
            <person name="Dabir A.P."/>
            <person name="Arora P."/>
            <person name="Dhakephalkar P.K."/>
        </authorList>
    </citation>
    <scope>NUCLEOTIDE SEQUENCE [LARGE SCALE GENOMIC DNA]</scope>
    <source>
        <strain evidence="7 8">113A</strain>
    </source>
</reference>
<dbReference type="EMBL" id="JPMD01000008">
    <property type="protein sequence ID" value="KEZ87722.1"/>
    <property type="molecule type" value="Genomic_DNA"/>
</dbReference>
<dbReference type="eggNOG" id="COG0619">
    <property type="taxonomic scope" value="Bacteria"/>
</dbReference>
<protein>
    <submittedName>
        <fullName evidence="7">Cobalt ABC transporter permease</fullName>
    </submittedName>
</protein>
<name>A0A084JFI8_9CLOT</name>
<dbReference type="InterPro" id="IPR003339">
    <property type="entry name" value="ABC/ECF_trnsptr_transmembrane"/>
</dbReference>
<evidence type="ECO:0000256" key="1">
    <source>
        <dbReference type="ARBA" id="ARBA00004651"/>
    </source>
</evidence>
<keyword evidence="4 6" id="KW-1133">Transmembrane helix</keyword>
<dbReference type="PANTHER" id="PTHR34857:SF2">
    <property type="entry name" value="SLL0384 PROTEIN"/>
    <property type="match status" value="1"/>
</dbReference>
<dbReference type="PANTHER" id="PTHR34857">
    <property type="entry name" value="SLL0384 PROTEIN"/>
    <property type="match status" value="1"/>
</dbReference>
<dbReference type="InterPro" id="IPR051611">
    <property type="entry name" value="ECF_transporter_component"/>
</dbReference>
<proteinExistence type="predicted"/>
<feature type="transmembrane region" description="Helical" evidence="6">
    <location>
        <begin position="30"/>
        <end position="47"/>
    </location>
</feature>
<evidence type="ECO:0000313" key="7">
    <source>
        <dbReference type="EMBL" id="KEZ87722.1"/>
    </source>
</evidence>
<evidence type="ECO:0000256" key="4">
    <source>
        <dbReference type="ARBA" id="ARBA00022989"/>
    </source>
</evidence>
<evidence type="ECO:0000256" key="5">
    <source>
        <dbReference type="ARBA" id="ARBA00023136"/>
    </source>
</evidence>
<keyword evidence="5 6" id="KW-0472">Membrane</keyword>
<dbReference type="STRING" id="318464.IO99_04235"/>
<evidence type="ECO:0000256" key="6">
    <source>
        <dbReference type="SAM" id="Phobius"/>
    </source>
</evidence>
<dbReference type="GO" id="GO:0043190">
    <property type="term" value="C:ATP-binding cassette (ABC) transporter complex"/>
    <property type="evidence" value="ECO:0007669"/>
    <property type="project" value="InterPro"/>
</dbReference>
<feature type="transmembrane region" description="Helical" evidence="6">
    <location>
        <begin position="111"/>
        <end position="133"/>
    </location>
</feature>
<feature type="transmembrane region" description="Helical" evidence="6">
    <location>
        <begin position="53"/>
        <end position="72"/>
    </location>
</feature>
<evidence type="ECO:0000313" key="8">
    <source>
        <dbReference type="Proteomes" id="UP000028542"/>
    </source>
</evidence>
<keyword evidence="3 6" id="KW-0812">Transmembrane</keyword>
<sequence length="269" mass="30339">MAKVINSLYNMRLLDDLAGKETTIHGLHPITKLLTTIVYLTVVVSFGRYEISSLLSFIFYPVVIFVLAELPVVPILKRLLLVEPFIIGIGILNPLFNHHTMALGGIVISRGWVIFLSIFIKCGLTVTVSILLIATTGMDKLAVALRMLKVPKIFVLQLLLTYRYISVLIEEVSRMMRAYFLRAPGQKGIHRNVWGSFAGQLILRTFDRAQRVYQSMNMRGFTGEYNTGNIEKLSFSDFAYLAGWSIFFILARIYNIPMLIGSLITGVIK</sequence>
<keyword evidence="8" id="KW-1185">Reference proteome</keyword>
<dbReference type="CDD" id="cd16914">
    <property type="entry name" value="EcfT"/>
    <property type="match status" value="1"/>
</dbReference>
<dbReference type="Pfam" id="PF02361">
    <property type="entry name" value="CbiQ"/>
    <property type="match status" value="1"/>
</dbReference>
<organism evidence="7 8">
    <name type="scientific">Clostridium sulfidigenes</name>
    <dbReference type="NCBI Taxonomy" id="318464"/>
    <lineage>
        <taxon>Bacteria</taxon>
        <taxon>Bacillati</taxon>
        <taxon>Bacillota</taxon>
        <taxon>Clostridia</taxon>
        <taxon>Eubacteriales</taxon>
        <taxon>Clostridiaceae</taxon>
        <taxon>Clostridium</taxon>
    </lineage>
</organism>
<dbReference type="GO" id="GO:0006824">
    <property type="term" value="P:cobalt ion transport"/>
    <property type="evidence" value="ECO:0007669"/>
    <property type="project" value="InterPro"/>
</dbReference>
<dbReference type="Proteomes" id="UP000028542">
    <property type="component" value="Unassembled WGS sequence"/>
</dbReference>
<comment type="subcellular location">
    <subcellularLocation>
        <location evidence="1">Cell membrane</location>
        <topology evidence="1">Multi-pass membrane protein</topology>
    </subcellularLocation>
</comment>
<evidence type="ECO:0000256" key="2">
    <source>
        <dbReference type="ARBA" id="ARBA00022475"/>
    </source>
</evidence>